<evidence type="ECO:0000256" key="2">
    <source>
        <dbReference type="ARBA" id="ARBA00023002"/>
    </source>
</evidence>
<feature type="active site" evidence="3">
    <location>
        <position position="429"/>
    </location>
</feature>
<dbReference type="InterPro" id="IPR016161">
    <property type="entry name" value="Ald_DH/histidinol_DH"/>
</dbReference>
<evidence type="ECO:0000259" key="5">
    <source>
        <dbReference type="Pfam" id="PF00171"/>
    </source>
</evidence>
<comment type="similarity">
    <text evidence="1 4">Belongs to the aldehyde dehydrogenase family.</text>
</comment>
<dbReference type="EMBL" id="LIAE01007127">
    <property type="protein sequence ID" value="PAV81785.1"/>
    <property type="molecule type" value="Genomic_DNA"/>
</dbReference>
<dbReference type="Gene3D" id="3.40.309.10">
    <property type="entry name" value="Aldehyde Dehydrogenase, Chain A, domain 2"/>
    <property type="match status" value="1"/>
</dbReference>
<reference evidence="6 7" key="1">
    <citation type="journal article" date="2017" name="Curr. Biol.">
        <title>Genome architecture and evolution of a unichromosomal asexual nematode.</title>
        <authorList>
            <person name="Fradin H."/>
            <person name="Zegar C."/>
            <person name="Gutwein M."/>
            <person name="Lucas J."/>
            <person name="Kovtun M."/>
            <person name="Corcoran D."/>
            <person name="Baugh L.R."/>
            <person name="Kiontke K."/>
            <person name="Gunsalus K."/>
            <person name="Fitch D.H."/>
            <person name="Piano F."/>
        </authorList>
    </citation>
    <scope>NUCLEOTIDE SEQUENCE [LARGE SCALE GENOMIC DNA]</scope>
    <source>
        <strain evidence="6">PF1309</strain>
    </source>
</reference>
<dbReference type="InterPro" id="IPR016162">
    <property type="entry name" value="Ald_DH_N"/>
</dbReference>
<accession>A0A2A2L6R4</accession>
<dbReference type="SUPFAM" id="SSF53720">
    <property type="entry name" value="ALDH-like"/>
    <property type="match status" value="1"/>
</dbReference>
<sequence>MSLLSAGDILFFHRQSLQNDDFSSAVSRVAIANRSNQSITHTEEAIFESEACLVEITSLPLSASAIQKAVQFAESCIGSPYNDIFAPDCRNSQGKISYYCSQLITESYKDCGVEFPDHRLNFKDKKGDFIPFWEDYFSRLKRPLPQGDSGSHPSTLRMTAQLQLKSTIRSAIKGNIFPLKDSFLETLHFIGGQTLKLEKGQKFEVLKPRNAKLLCSFYAATSDEIATAIEIAKKAQISWQNETLVKRGSILQKAAEIIKENYKEIAEWECRDNGKPICEAEADVLSCVDTFQYYAGTCHTLLGQHIPLENNRYAYTKRVPLGVVGCIGAWNYPLQTCSWKTAPALACGNSVVYKPSPLCPVTAHILALILRQSGLPDGVFNVVQGGAETGKALVEHKDVAKVSFTGSLQTGKAIMQSCAASCVKPITLELGGKSALIVSDDVDIEEAVACIMAANYYSQGQVCTNASKVLVHRSIIDKVEDVLRKKTLNMKIGDPLDVTTKVGAHVSAEHRDKVQQYVRGAVKEGARLVCGGERVNVPECENGFYLSPCILAQVTEAMTVYREEIFGAVALLIPYDTENDAIRMANDTDAPLASGVVCRSEILHVFFS</sequence>
<dbReference type="InterPro" id="IPR016163">
    <property type="entry name" value="Ald_DH_C"/>
</dbReference>
<dbReference type="STRING" id="2018661.A0A2A2L6R4"/>
<name>A0A2A2L6R4_9BILA</name>
<dbReference type="InterPro" id="IPR029510">
    <property type="entry name" value="Ald_DH_CS_GLU"/>
</dbReference>
<protein>
    <recommendedName>
        <fullName evidence="5">Aldehyde dehydrogenase domain-containing protein</fullName>
    </recommendedName>
</protein>
<evidence type="ECO:0000256" key="4">
    <source>
        <dbReference type="RuleBase" id="RU003345"/>
    </source>
</evidence>
<dbReference type="SUPFAM" id="SSF54001">
    <property type="entry name" value="Cysteine proteinases"/>
    <property type="match status" value="1"/>
</dbReference>
<dbReference type="PANTHER" id="PTHR11699">
    <property type="entry name" value="ALDEHYDE DEHYDROGENASE-RELATED"/>
    <property type="match status" value="1"/>
</dbReference>
<dbReference type="AlphaFoldDB" id="A0A2A2L6R4"/>
<evidence type="ECO:0000313" key="7">
    <source>
        <dbReference type="Proteomes" id="UP000218231"/>
    </source>
</evidence>
<dbReference type="Gene3D" id="3.40.605.10">
    <property type="entry name" value="Aldehyde Dehydrogenase, Chain A, domain 1"/>
    <property type="match status" value="1"/>
</dbReference>
<evidence type="ECO:0000256" key="1">
    <source>
        <dbReference type="ARBA" id="ARBA00009986"/>
    </source>
</evidence>
<dbReference type="InterPro" id="IPR024453">
    <property type="entry name" value="Peptidase_C92"/>
</dbReference>
<proteinExistence type="inferred from homology"/>
<dbReference type="InterPro" id="IPR016160">
    <property type="entry name" value="Ald_DH_CS_CYS"/>
</dbReference>
<evidence type="ECO:0000313" key="6">
    <source>
        <dbReference type="EMBL" id="PAV81785.1"/>
    </source>
</evidence>
<dbReference type="OrthoDB" id="310895at2759"/>
<dbReference type="Gene3D" id="3.90.1720.10">
    <property type="entry name" value="endopeptidase domain like (from Nostoc punctiforme)"/>
    <property type="match status" value="1"/>
</dbReference>
<keyword evidence="7" id="KW-1185">Reference proteome</keyword>
<dbReference type="GO" id="GO:0016620">
    <property type="term" value="F:oxidoreductase activity, acting on the aldehyde or oxo group of donors, NAD or NADP as acceptor"/>
    <property type="evidence" value="ECO:0007669"/>
    <property type="project" value="InterPro"/>
</dbReference>
<dbReference type="Proteomes" id="UP000218231">
    <property type="component" value="Unassembled WGS sequence"/>
</dbReference>
<dbReference type="InterPro" id="IPR015590">
    <property type="entry name" value="Aldehyde_DH_dom"/>
</dbReference>
<dbReference type="InterPro" id="IPR038765">
    <property type="entry name" value="Papain-like_cys_pep_sf"/>
</dbReference>
<comment type="caution">
    <text evidence="6">The sequence shown here is derived from an EMBL/GenBank/DDBJ whole genome shotgun (WGS) entry which is preliminary data.</text>
</comment>
<feature type="domain" description="Aldehyde dehydrogenase" evidence="5">
    <location>
        <begin position="200"/>
        <end position="599"/>
    </location>
</feature>
<gene>
    <name evidence="6" type="ORF">WR25_19356</name>
</gene>
<dbReference type="FunFam" id="3.40.605.10:FF:000007">
    <property type="entry name" value="NAD/NADP-dependent betaine aldehyde dehydrogenase"/>
    <property type="match status" value="1"/>
</dbReference>
<dbReference type="PROSITE" id="PS00070">
    <property type="entry name" value="ALDEHYDE_DEHYDR_CYS"/>
    <property type="match status" value="1"/>
</dbReference>
<dbReference type="PROSITE" id="PS00687">
    <property type="entry name" value="ALDEHYDE_DEHYDR_GLU"/>
    <property type="match status" value="1"/>
</dbReference>
<evidence type="ECO:0000256" key="3">
    <source>
        <dbReference type="PROSITE-ProRule" id="PRU10007"/>
    </source>
</evidence>
<keyword evidence="2 4" id="KW-0560">Oxidoreductase</keyword>
<dbReference type="Pfam" id="PF00171">
    <property type="entry name" value="Aldedh"/>
    <property type="match status" value="1"/>
</dbReference>
<organism evidence="6 7">
    <name type="scientific">Diploscapter pachys</name>
    <dbReference type="NCBI Taxonomy" id="2018661"/>
    <lineage>
        <taxon>Eukaryota</taxon>
        <taxon>Metazoa</taxon>
        <taxon>Ecdysozoa</taxon>
        <taxon>Nematoda</taxon>
        <taxon>Chromadorea</taxon>
        <taxon>Rhabditida</taxon>
        <taxon>Rhabditina</taxon>
        <taxon>Rhabditomorpha</taxon>
        <taxon>Rhabditoidea</taxon>
        <taxon>Rhabditidae</taxon>
        <taxon>Diploscapter</taxon>
    </lineage>
</organism>
<dbReference type="Pfam" id="PF05708">
    <property type="entry name" value="Peptidase_C92"/>
    <property type="match status" value="1"/>
</dbReference>